<dbReference type="EMBL" id="VZPO01000006">
    <property type="protein sequence ID" value="KAB0503386.1"/>
    <property type="molecule type" value="Genomic_DNA"/>
</dbReference>
<evidence type="ECO:0000313" key="5">
    <source>
        <dbReference type="Proteomes" id="UP000434925"/>
    </source>
</evidence>
<organism evidence="3 4">
    <name type="scientific">Pseudomonas lini</name>
    <dbReference type="NCBI Taxonomy" id="163011"/>
    <lineage>
        <taxon>Bacteria</taxon>
        <taxon>Pseudomonadati</taxon>
        <taxon>Pseudomonadota</taxon>
        <taxon>Gammaproteobacteria</taxon>
        <taxon>Pseudomonadales</taxon>
        <taxon>Pseudomonadaceae</taxon>
        <taxon>Pseudomonas</taxon>
    </lineage>
</organism>
<gene>
    <name evidence="2" type="ORF">F7R14_16600</name>
    <name evidence="3" type="ORF">SAMN04490191_4649</name>
</gene>
<keyword evidence="4" id="KW-1185">Reference proteome</keyword>
<dbReference type="Proteomes" id="UP000434925">
    <property type="component" value="Unassembled WGS sequence"/>
</dbReference>
<name>A0A0J6HH65_9PSED</name>
<evidence type="ECO:0000256" key="1">
    <source>
        <dbReference type="SAM" id="SignalP"/>
    </source>
</evidence>
<feature type="chain" id="PRO_5044543923" evidence="1">
    <location>
        <begin position="19"/>
        <end position="99"/>
    </location>
</feature>
<dbReference type="AlphaFoldDB" id="A0A0J6HH65"/>
<evidence type="ECO:0000313" key="3">
    <source>
        <dbReference type="EMBL" id="SDT47699.1"/>
    </source>
</evidence>
<feature type="signal peptide" evidence="1">
    <location>
        <begin position="1"/>
        <end position="18"/>
    </location>
</feature>
<evidence type="ECO:0000313" key="2">
    <source>
        <dbReference type="EMBL" id="KAB0503386.1"/>
    </source>
</evidence>
<reference evidence="2 5" key="3">
    <citation type="submission" date="2019-09" db="EMBL/GenBank/DDBJ databases">
        <title>Draft genome sequences of 48 bacterial type strains from the CCUG.</title>
        <authorList>
            <person name="Tunovic T."/>
            <person name="Pineiro-Iglesias B."/>
            <person name="Unosson C."/>
            <person name="Inganas E."/>
            <person name="Ohlen M."/>
            <person name="Cardew S."/>
            <person name="Jensie-Markopoulos S."/>
            <person name="Salva-Serra F."/>
            <person name="Jaen-Luchoro D."/>
            <person name="Karlsson R."/>
            <person name="Svensson-Stadler L."/>
            <person name="Chun J."/>
            <person name="Moore E."/>
        </authorList>
    </citation>
    <scope>NUCLEOTIDE SEQUENCE [LARGE SCALE GENOMIC DNA]</scope>
    <source>
        <strain evidence="2 5">CCUG 51522</strain>
    </source>
</reference>
<reference evidence="4" key="2">
    <citation type="submission" date="2016-10" db="EMBL/GenBank/DDBJ databases">
        <authorList>
            <person name="Varghese N."/>
            <person name="Submissions S."/>
        </authorList>
    </citation>
    <scope>NUCLEOTIDE SEQUENCE [LARGE SCALE GENOMIC DNA]</scope>
    <source>
        <strain evidence="4">BS3782</strain>
    </source>
</reference>
<evidence type="ECO:0000313" key="4">
    <source>
        <dbReference type="Proteomes" id="UP000182814"/>
    </source>
</evidence>
<dbReference type="PATRIC" id="fig|163011.3.peg.2946"/>
<dbReference type="EMBL" id="LT629746">
    <property type="protein sequence ID" value="SDT47699.1"/>
    <property type="molecule type" value="Genomic_DNA"/>
</dbReference>
<reference evidence="3" key="1">
    <citation type="submission" date="2016-10" db="EMBL/GenBank/DDBJ databases">
        <authorList>
            <person name="de Groot N.N."/>
        </authorList>
    </citation>
    <scope>NUCLEOTIDE SEQUENCE [LARGE SCALE GENOMIC DNA]</scope>
    <source>
        <strain evidence="3">BS3782</strain>
    </source>
</reference>
<dbReference type="Proteomes" id="UP000182814">
    <property type="component" value="Chromosome I"/>
</dbReference>
<proteinExistence type="predicted"/>
<keyword evidence="1" id="KW-0732">Signal</keyword>
<protein>
    <submittedName>
        <fullName evidence="3">Uncharacterized protein</fullName>
    </submittedName>
</protein>
<accession>A0A0J6HH65</accession>
<dbReference type="RefSeq" id="WP_038984225.1">
    <property type="nucleotide sequence ID" value="NZ_JABTYG010000003.1"/>
</dbReference>
<sequence>MNKILIFIVLAMANVAHANTLPGIPSFDVDCPGKVVVHADQDGPVLINSKEAVTKAINDRRFEARGSGITITIILADDDSVTVSSTGKAPNGLCQSVDD</sequence>